<evidence type="ECO:0000313" key="4">
    <source>
        <dbReference type="EMBL" id="KFJ03614.1"/>
    </source>
</evidence>
<dbReference type="OrthoDB" id="3240216at2"/>
<reference evidence="4 5" key="1">
    <citation type="submission" date="2014-03" db="EMBL/GenBank/DDBJ databases">
        <title>Genomics of Bifidobacteria.</title>
        <authorList>
            <person name="Ventura M."/>
            <person name="Milani C."/>
            <person name="Lugli G.A."/>
        </authorList>
    </citation>
    <scope>NUCLEOTIDE SEQUENCE [LARGE SCALE GENOMIC DNA]</scope>
    <source>
        <strain evidence="4 5">LMG 11597</strain>
    </source>
</reference>
<feature type="compositionally biased region" description="Low complexity" evidence="1">
    <location>
        <begin position="73"/>
        <end position="119"/>
    </location>
</feature>
<comment type="caution">
    <text evidence="4">The sequence shown here is derived from an EMBL/GenBank/DDBJ whole genome shotgun (WGS) entry which is preliminary data.</text>
</comment>
<feature type="domain" description="DUF3566" evidence="3">
    <location>
        <begin position="125"/>
        <end position="241"/>
    </location>
</feature>
<organism evidence="4 5">
    <name type="scientific">Bifidobacterium subtile</name>
    <dbReference type="NCBI Taxonomy" id="77635"/>
    <lineage>
        <taxon>Bacteria</taxon>
        <taxon>Bacillati</taxon>
        <taxon>Actinomycetota</taxon>
        <taxon>Actinomycetes</taxon>
        <taxon>Bifidobacteriales</taxon>
        <taxon>Bifidobacteriaceae</taxon>
        <taxon>Bifidobacterium</taxon>
    </lineage>
</organism>
<dbReference type="Proteomes" id="UP000029055">
    <property type="component" value="Unassembled WGS sequence"/>
</dbReference>
<dbReference type="AlphaFoldDB" id="A0A087E763"/>
<feature type="compositionally biased region" description="Basic and acidic residues" evidence="1">
    <location>
        <begin position="48"/>
        <end position="63"/>
    </location>
</feature>
<dbReference type="eggNOG" id="COG3266">
    <property type="taxonomic scope" value="Bacteria"/>
</dbReference>
<sequence length="242" mass="24782">MSENLEGNEPDVIEPEGASQGAVSEDATAPLIKPRTVESGEFEAQASARERNVQPHVGQEHAPRVARSASNQPAYAASGSAASSKGGPSSAAASPTGVPSTARPQKTAAASAKNPAAGRRAPRARRMSLSLTHVDAWSVAKVTFLLSVAGAIIQIVAAALIWLLLNVVGVFDQVTQIVSSTGLDAGGFNLADVFSLSTVLSAVTIFSIVGVVLFTLLATILAWLYNVVSALVGGVHMTLGDD</sequence>
<dbReference type="InterPro" id="IPR021949">
    <property type="entry name" value="DUF3566_TM"/>
</dbReference>
<feature type="compositionally biased region" description="Acidic residues" evidence="1">
    <location>
        <begin position="1"/>
        <end position="14"/>
    </location>
</feature>
<dbReference type="EMBL" id="JGZR01000006">
    <property type="protein sequence ID" value="KFJ03614.1"/>
    <property type="molecule type" value="Genomic_DNA"/>
</dbReference>
<evidence type="ECO:0000256" key="1">
    <source>
        <dbReference type="SAM" id="MobiDB-lite"/>
    </source>
</evidence>
<evidence type="ECO:0000313" key="5">
    <source>
        <dbReference type="Proteomes" id="UP000029055"/>
    </source>
</evidence>
<proteinExistence type="predicted"/>
<feature type="transmembrane region" description="Helical" evidence="2">
    <location>
        <begin position="142"/>
        <end position="165"/>
    </location>
</feature>
<keyword evidence="2" id="KW-0812">Transmembrane</keyword>
<feature type="region of interest" description="Disordered" evidence="1">
    <location>
        <begin position="1"/>
        <end position="124"/>
    </location>
</feature>
<keyword evidence="2" id="KW-1133">Transmembrane helix</keyword>
<keyword evidence="2" id="KW-0472">Membrane</keyword>
<accession>A0A087E763</accession>
<feature type="transmembrane region" description="Helical" evidence="2">
    <location>
        <begin position="199"/>
        <end position="225"/>
    </location>
</feature>
<protein>
    <submittedName>
        <fullName evidence="4">Membrane protein</fullName>
    </submittedName>
</protein>
<dbReference type="RefSeq" id="WP_024464433.1">
    <property type="nucleotide sequence ID" value="NZ_CP062939.1"/>
</dbReference>
<evidence type="ECO:0000259" key="3">
    <source>
        <dbReference type="Pfam" id="PF12089"/>
    </source>
</evidence>
<gene>
    <name evidence="4" type="ORF">BISU_0084</name>
</gene>
<name>A0A087E763_9BIFI</name>
<dbReference type="Pfam" id="PF12089">
    <property type="entry name" value="DUF3566"/>
    <property type="match status" value="1"/>
</dbReference>
<keyword evidence="5" id="KW-1185">Reference proteome</keyword>
<dbReference type="STRING" id="77635.BISU_0084"/>
<evidence type="ECO:0000256" key="2">
    <source>
        <dbReference type="SAM" id="Phobius"/>
    </source>
</evidence>